<evidence type="ECO:0000313" key="1">
    <source>
        <dbReference type="EMBL" id="RPA98986.1"/>
    </source>
</evidence>
<reference evidence="1 2" key="1">
    <citation type="journal article" date="2018" name="Nat. Ecol. Evol.">
        <title>Pezizomycetes genomes reveal the molecular basis of ectomycorrhizal truffle lifestyle.</title>
        <authorList>
            <person name="Murat C."/>
            <person name="Payen T."/>
            <person name="Noel B."/>
            <person name="Kuo A."/>
            <person name="Morin E."/>
            <person name="Chen J."/>
            <person name="Kohler A."/>
            <person name="Krizsan K."/>
            <person name="Balestrini R."/>
            <person name="Da Silva C."/>
            <person name="Montanini B."/>
            <person name="Hainaut M."/>
            <person name="Levati E."/>
            <person name="Barry K.W."/>
            <person name="Belfiori B."/>
            <person name="Cichocki N."/>
            <person name="Clum A."/>
            <person name="Dockter R.B."/>
            <person name="Fauchery L."/>
            <person name="Guy J."/>
            <person name="Iotti M."/>
            <person name="Le Tacon F."/>
            <person name="Lindquist E.A."/>
            <person name="Lipzen A."/>
            <person name="Malagnac F."/>
            <person name="Mello A."/>
            <person name="Molinier V."/>
            <person name="Miyauchi S."/>
            <person name="Poulain J."/>
            <person name="Riccioni C."/>
            <person name="Rubini A."/>
            <person name="Sitrit Y."/>
            <person name="Splivallo R."/>
            <person name="Traeger S."/>
            <person name="Wang M."/>
            <person name="Zifcakova L."/>
            <person name="Wipf D."/>
            <person name="Zambonelli A."/>
            <person name="Paolocci F."/>
            <person name="Nowrousian M."/>
            <person name="Ottonello S."/>
            <person name="Baldrian P."/>
            <person name="Spatafora J.W."/>
            <person name="Henrissat B."/>
            <person name="Nagy L.G."/>
            <person name="Aury J.M."/>
            <person name="Wincker P."/>
            <person name="Grigoriev I.V."/>
            <person name="Bonfante P."/>
            <person name="Martin F.M."/>
        </authorList>
    </citation>
    <scope>NUCLEOTIDE SEQUENCE [LARGE SCALE GENOMIC DNA]</scope>
    <source>
        <strain evidence="1 2">120613-1</strain>
    </source>
</reference>
<dbReference type="Proteomes" id="UP000276215">
    <property type="component" value="Unassembled WGS sequence"/>
</dbReference>
<name>A0A3N4JLB9_9PEZI</name>
<organism evidence="1 2">
    <name type="scientific">Choiromyces venosus 120613-1</name>
    <dbReference type="NCBI Taxonomy" id="1336337"/>
    <lineage>
        <taxon>Eukaryota</taxon>
        <taxon>Fungi</taxon>
        <taxon>Dikarya</taxon>
        <taxon>Ascomycota</taxon>
        <taxon>Pezizomycotina</taxon>
        <taxon>Pezizomycetes</taxon>
        <taxon>Pezizales</taxon>
        <taxon>Tuberaceae</taxon>
        <taxon>Choiromyces</taxon>
    </lineage>
</organism>
<gene>
    <name evidence="1" type="ORF">L873DRAFT_980250</name>
</gene>
<dbReference type="EMBL" id="ML120391">
    <property type="protein sequence ID" value="RPA98986.1"/>
    <property type="molecule type" value="Genomic_DNA"/>
</dbReference>
<sequence length="113" mass="12040">MRSSPQPNAQLKKPSSLPPATIPSLLTCLSPCSHSSTKQSLPICPPPPAYSQVQSSSLDVPPHLAVIWAHRPVHKAALMFKPANLPPKSGAGLCLQTCPAFQPKKDSRCQSPK</sequence>
<accession>A0A3N4JLB9</accession>
<protein>
    <submittedName>
        <fullName evidence="1">Uncharacterized protein</fullName>
    </submittedName>
</protein>
<keyword evidence="2" id="KW-1185">Reference proteome</keyword>
<evidence type="ECO:0000313" key="2">
    <source>
        <dbReference type="Proteomes" id="UP000276215"/>
    </source>
</evidence>
<dbReference type="AlphaFoldDB" id="A0A3N4JLB9"/>
<proteinExistence type="predicted"/>